<dbReference type="Pfam" id="PF20256">
    <property type="entry name" value="MoCoBD_2"/>
    <property type="match status" value="2"/>
</dbReference>
<dbReference type="PROSITE" id="PS51318">
    <property type="entry name" value="TAT"/>
    <property type="match status" value="1"/>
</dbReference>
<dbReference type="InterPro" id="IPR012368">
    <property type="entry name" value="OxRdtase_Mopterin-bd_su_IorB"/>
</dbReference>
<protein>
    <submittedName>
        <fullName evidence="2">Carbon monoxide dehydrogenase</fullName>
    </submittedName>
</protein>
<dbReference type="PANTHER" id="PTHR47495:SF1">
    <property type="entry name" value="BLL3820 PROTEIN"/>
    <property type="match status" value="1"/>
</dbReference>
<dbReference type="InterPro" id="IPR037165">
    <property type="entry name" value="AldOxase/xan_DH_Mopterin-bd_sf"/>
</dbReference>
<dbReference type="InterPro" id="IPR046867">
    <property type="entry name" value="AldOxase/xan_DH_MoCoBD2"/>
</dbReference>
<keyword evidence="3" id="KW-1185">Reference proteome</keyword>
<proteinExistence type="predicted"/>
<evidence type="ECO:0000259" key="1">
    <source>
        <dbReference type="SMART" id="SM01008"/>
    </source>
</evidence>
<dbReference type="PIRSF" id="PIRSF036389">
    <property type="entry name" value="IOR_B"/>
    <property type="match status" value="1"/>
</dbReference>
<dbReference type="GO" id="GO:0016491">
    <property type="term" value="F:oxidoreductase activity"/>
    <property type="evidence" value="ECO:0007669"/>
    <property type="project" value="InterPro"/>
</dbReference>
<reference evidence="2 3" key="1">
    <citation type="submission" date="2016-04" db="EMBL/GenBank/DDBJ databases">
        <title>Draft genome sequence of freshwater magnetotactic bacteria Magnetospirillum marisnigri SP-1 and Magnetospirillum moscoviense BB-1.</title>
        <authorList>
            <person name="Koziaeva V."/>
            <person name="Dziuba M.V."/>
            <person name="Ivanov T.M."/>
            <person name="Kuznetsov B."/>
            <person name="Grouzdev D.S."/>
        </authorList>
    </citation>
    <scope>NUCLEOTIDE SEQUENCE [LARGE SCALE GENOMIC DNA]</scope>
    <source>
        <strain evidence="2 3">SP-1</strain>
    </source>
</reference>
<evidence type="ECO:0000313" key="3">
    <source>
        <dbReference type="Proteomes" id="UP000078428"/>
    </source>
</evidence>
<name>A0A178MY44_9PROT</name>
<dbReference type="Gene3D" id="3.30.365.10">
    <property type="entry name" value="Aldehyde oxidase/xanthine dehydrogenase, molybdopterin binding domain"/>
    <property type="match status" value="4"/>
</dbReference>
<dbReference type="OrthoDB" id="9767994at2"/>
<dbReference type="AlphaFoldDB" id="A0A178MY44"/>
<sequence length="728" mass="77507">MTTALSRRDLLKAAGALVVGFTLPVPVLANARSVAADQVDSFLAIAPDGSVTIYCGKVDLGQGLRIAIRQMAAEELGLGVERIALIEGDTDLTPDQGPTAGSTGVAKGGVQIRQAAATARQALIRLAAQRLEIAEGELDLMDGEVRPLSGDNRALGIGDLLGEGGFGLALDPAAPLRRPSTYKVVGQPLPRPDVPAKVTGRHVYVHDFTLPGMLHGRVIRPNAVGATLLSVDETGLKAIKGARMIRIRDFLAVLADSEWNAIRAAALLKPVWSEAATLSGHERVRDAMKAGPFVAEETLVAKGDVDKALAEAGDRVHRAEYYWPVQSHASLGPSCAVADVRSDSATIWTASQATHRFRPAFARLLGLPEDKVRLVYLDGSGCYGMNGHDDAAADAALLSKAVGKPVRVQWSREDELGWDPKGPPQLLALEGCRDENGLITGWRTEMWLPKATAGLPNVPLLAPQAAGLPQPPGLITGLIAQNGDPPYGVPAQEVKVHWLADAPLRPSNIRAPGKIANVFAVESFFDELCAGAQLDPLVARLQGLRDLRGLTVVTRAAARLGWKPRPSPNPEPGIGRGAAYVHYKRSETYVAIAMEAELDKESGRIRVRRVVCSHDCGLVINPDALRLQIEGAIIQTLSRTLLEEVTFDSHRVTATDWTSYPILGFADIPEIEVDLVDRPDQPPMGGGEAAATPVPAALANAVFDASGLRLRTVPFTPERVKAAIMESS</sequence>
<accession>A0A178MY44</accession>
<dbReference type="InterPro" id="IPR000674">
    <property type="entry name" value="Ald_Oxase/Xan_DH_a/b"/>
</dbReference>
<evidence type="ECO:0000313" key="2">
    <source>
        <dbReference type="EMBL" id="OAN56009.1"/>
    </source>
</evidence>
<gene>
    <name evidence="2" type="ORF">A6A04_10650</name>
</gene>
<dbReference type="Gene3D" id="3.90.1170.50">
    <property type="entry name" value="Aldehyde oxidase/xanthine dehydrogenase, a/b hammerhead"/>
    <property type="match status" value="1"/>
</dbReference>
<organism evidence="2 3">
    <name type="scientific">Paramagnetospirillum marisnigri</name>
    <dbReference type="NCBI Taxonomy" id="1285242"/>
    <lineage>
        <taxon>Bacteria</taxon>
        <taxon>Pseudomonadati</taxon>
        <taxon>Pseudomonadota</taxon>
        <taxon>Alphaproteobacteria</taxon>
        <taxon>Rhodospirillales</taxon>
        <taxon>Magnetospirillaceae</taxon>
        <taxon>Paramagnetospirillum</taxon>
    </lineage>
</organism>
<dbReference type="InterPro" id="IPR006311">
    <property type="entry name" value="TAT_signal"/>
</dbReference>
<dbReference type="Pfam" id="PF02738">
    <property type="entry name" value="MoCoBD_1"/>
    <property type="match status" value="1"/>
</dbReference>
<dbReference type="RefSeq" id="WP_068489299.1">
    <property type="nucleotide sequence ID" value="NZ_LWQT01000010.1"/>
</dbReference>
<dbReference type="STRING" id="1285242.A6A04_10650"/>
<comment type="caution">
    <text evidence="2">The sequence shown here is derived from an EMBL/GenBank/DDBJ whole genome shotgun (WGS) entry which is preliminary data.</text>
</comment>
<dbReference type="SMART" id="SM01008">
    <property type="entry name" value="Ald_Xan_dh_C"/>
    <property type="match status" value="1"/>
</dbReference>
<dbReference type="InterPro" id="IPR008274">
    <property type="entry name" value="AldOxase/xan_DH_MoCoBD1"/>
</dbReference>
<dbReference type="Proteomes" id="UP000078428">
    <property type="component" value="Unassembled WGS sequence"/>
</dbReference>
<dbReference type="EMBL" id="LWQT01000010">
    <property type="protein sequence ID" value="OAN56009.1"/>
    <property type="molecule type" value="Genomic_DNA"/>
</dbReference>
<dbReference type="PANTHER" id="PTHR47495">
    <property type="entry name" value="ALDEHYDE DEHYDROGENASE"/>
    <property type="match status" value="1"/>
</dbReference>
<dbReference type="SUPFAM" id="SSF56003">
    <property type="entry name" value="Molybdenum cofactor-binding domain"/>
    <property type="match status" value="2"/>
</dbReference>
<feature type="domain" description="Aldehyde oxidase/xanthine dehydrogenase a/b hammerhead" evidence="1">
    <location>
        <begin position="199"/>
        <end position="276"/>
    </location>
</feature>
<dbReference type="InterPro" id="IPR052516">
    <property type="entry name" value="N-heterocyclic_Hydroxylase"/>
</dbReference>